<dbReference type="PROSITE" id="PS50109">
    <property type="entry name" value="HIS_KIN"/>
    <property type="match status" value="1"/>
</dbReference>
<dbReference type="PROSITE" id="PS50112">
    <property type="entry name" value="PAS"/>
    <property type="match status" value="1"/>
</dbReference>
<dbReference type="PANTHER" id="PTHR43065:SF50">
    <property type="entry name" value="HISTIDINE KINASE"/>
    <property type="match status" value="1"/>
</dbReference>
<dbReference type="Pfam" id="PF00512">
    <property type="entry name" value="HisKA"/>
    <property type="match status" value="1"/>
</dbReference>
<dbReference type="SMART" id="SM00091">
    <property type="entry name" value="PAS"/>
    <property type="match status" value="3"/>
</dbReference>
<dbReference type="CDD" id="cd00130">
    <property type="entry name" value="PAS"/>
    <property type="match status" value="2"/>
</dbReference>
<dbReference type="PANTHER" id="PTHR43065">
    <property type="entry name" value="SENSOR HISTIDINE KINASE"/>
    <property type="match status" value="1"/>
</dbReference>
<dbReference type="AlphaFoldDB" id="A0A2N8KYG7"/>
<evidence type="ECO:0000259" key="6">
    <source>
        <dbReference type="PROSITE" id="PS50112"/>
    </source>
</evidence>
<dbReference type="Proteomes" id="UP000235916">
    <property type="component" value="Unassembled WGS sequence"/>
</dbReference>
<protein>
    <recommendedName>
        <fullName evidence="2">histidine kinase</fullName>
        <ecNumber evidence="2">2.7.13.3</ecNumber>
    </recommendedName>
</protein>
<feature type="domain" description="PAS" evidence="6">
    <location>
        <begin position="159"/>
        <end position="203"/>
    </location>
</feature>
<dbReference type="GO" id="GO:0000155">
    <property type="term" value="F:phosphorelay sensor kinase activity"/>
    <property type="evidence" value="ECO:0007669"/>
    <property type="project" value="InterPro"/>
</dbReference>
<dbReference type="SMART" id="SM00388">
    <property type="entry name" value="HisKA"/>
    <property type="match status" value="1"/>
</dbReference>
<dbReference type="Pfam" id="PF13426">
    <property type="entry name" value="PAS_9"/>
    <property type="match status" value="1"/>
</dbReference>
<dbReference type="InterPro" id="IPR005467">
    <property type="entry name" value="His_kinase_dom"/>
</dbReference>
<dbReference type="Gene3D" id="1.10.287.130">
    <property type="match status" value="1"/>
</dbReference>
<dbReference type="EMBL" id="POSP01000003">
    <property type="protein sequence ID" value="PND38442.1"/>
    <property type="molecule type" value="Genomic_DNA"/>
</dbReference>
<dbReference type="Gene3D" id="3.30.450.20">
    <property type="entry name" value="PAS domain"/>
    <property type="match status" value="3"/>
</dbReference>
<dbReference type="InterPro" id="IPR003594">
    <property type="entry name" value="HATPase_dom"/>
</dbReference>
<dbReference type="SUPFAM" id="SSF47384">
    <property type="entry name" value="Homodimeric domain of signal transducing histidine kinase"/>
    <property type="match status" value="1"/>
</dbReference>
<proteinExistence type="predicted"/>
<evidence type="ECO:0000256" key="3">
    <source>
        <dbReference type="ARBA" id="ARBA00022553"/>
    </source>
</evidence>
<dbReference type="Gene3D" id="3.30.565.10">
    <property type="entry name" value="Histidine kinase-like ATPase, C-terminal domain"/>
    <property type="match status" value="1"/>
</dbReference>
<dbReference type="SMART" id="SM00387">
    <property type="entry name" value="HATPase_c"/>
    <property type="match status" value="1"/>
</dbReference>
<keyword evidence="4" id="KW-0175">Coiled coil</keyword>
<dbReference type="EC" id="2.7.13.3" evidence="2"/>
<evidence type="ECO:0000313" key="8">
    <source>
        <dbReference type="EMBL" id="PND38442.1"/>
    </source>
</evidence>
<dbReference type="InterPro" id="IPR004358">
    <property type="entry name" value="Sig_transdc_His_kin-like_C"/>
</dbReference>
<dbReference type="InterPro" id="IPR036890">
    <property type="entry name" value="HATPase_C_sf"/>
</dbReference>
<name>A0A2N8KYG7_9BURK</name>
<dbReference type="InterPro" id="IPR035965">
    <property type="entry name" value="PAS-like_dom_sf"/>
</dbReference>
<dbReference type="NCBIfam" id="TIGR00229">
    <property type="entry name" value="sensory_box"/>
    <property type="match status" value="2"/>
</dbReference>
<dbReference type="PRINTS" id="PR00344">
    <property type="entry name" value="BCTRLSENSOR"/>
</dbReference>
<dbReference type="RefSeq" id="WP_102768361.1">
    <property type="nucleotide sequence ID" value="NZ_POSP01000003.1"/>
</dbReference>
<dbReference type="Pfam" id="PF02518">
    <property type="entry name" value="HATPase_c"/>
    <property type="match status" value="1"/>
</dbReference>
<dbReference type="CDD" id="cd00082">
    <property type="entry name" value="HisKA"/>
    <property type="match status" value="1"/>
</dbReference>
<dbReference type="InterPro" id="IPR036097">
    <property type="entry name" value="HisK_dim/P_sf"/>
</dbReference>
<feature type="coiled-coil region" evidence="4">
    <location>
        <begin position="438"/>
        <end position="472"/>
    </location>
</feature>
<dbReference type="InterPro" id="IPR003661">
    <property type="entry name" value="HisK_dim/P_dom"/>
</dbReference>
<keyword evidence="3" id="KW-0597">Phosphoprotein</keyword>
<organism evidence="8 9">
    <name type="scientific">Kinneretia aquatilis</name>
    <dbReference type="NCBI Taxonomy" id="2070761"/>
    <lineage>
        <taxon>Bacteria</taxon>
        <taxon>Pseudomonadati</taxon>
        <taxon>Pseudomonadota</taxon>
        <taxon>Betaproteobacteria</taxon>
        <taxon>Burkholderiales</taxon>
        <taxon>Sphaerotilaceae</taxon>
        <taxon>Roseateles</taxon>
    </lineage>
</organism>
<reference evidence="8 9" key="1">
    <citation type="submission" date="2018-01" db="EMBL/GenBank/DDBJ databases">
        <title>Draft genome sequence of Paucibacter aquatile CR182 isolated from freshwater of the Nakdong River.</title>
        <authorList>
            <person name="Choi A."/>
            <person name="Chung E.J."/>
        </authorList>
    </citation>
    <scope>NUCLEOTIDE SEQUENCE [LARGE SCALE GENOMIC DNA]</scope>
    <source>
        <strain evidence="8 9">CR182</strain>
    </source>
</reference>
<feature type="domain" description="Histidine kinase" evidence="5">
    <location>
        <begin position="481"/>
        <end position="724"/>
    </location>
</feature>
<comment type="caution">
    <text evidence="8">The sequence shown here is derived from an EMBL/GenBank/DDBJ whole genome shotgun (WGS) entry which is preliminary data.</text>
</comment>
<evidence type="ECO:0000259" key="5">
    <source>
        <dbReference type="PROSITE" id="PS50109"/>
    </source>
</evidence>
<accession>A0A2N8KYG7</accession>
<dbReference type="Pfam" id="PF08448">
    <property type="entry name" value="PAS_4"/>
    <property type="match status" value="2"/>
</dbReference>
<dbReference type="InterPro" id="IPR013656">
    <property type="entry name" value="PAS_4"/>
</dbReference>
<dbReference type="SUPFAM" id="SSF55874">
    <property type="entry name" value="ATPase domain of HSP90 chaperone/DNA topoisomerase II/histidine kinase"/>
    <property type="match status" value="1"/>
</dbReference>
<dbReference type="InterPro" id="IPR000700">
    <property type="entry name" value="PAS-assoc_C"/>
</dbReference>
<dbReference type="SUPFAM" id="SSF55785">
    <property type="entry name" value="PYP-like sensor domain (PAS domain)"/>
    <property type="match status" value="3"/>
</dbReference>
<dbReference type="PROSITE" id="PS50113">
    <property type="entry name" value="PAC"/>
    <property type="match status" value="1"/>
</dbReference>
<evidence type="ECO:0000256" key="4">
    <source>
        <dbReference type="SAM" id="Coils"/>
    </source>
</evidence>
<feature type="domain" description="PAC" evidence="7">
    <location>
        <begin position="252"/>
        <end position="304"/>
    </location>
</feature>
<dbReference type="InterPro" id="IPR000014">
    <property type="entry name" value="PAS"/>
</dbReference>
<evidence type="ECO:0000256" key="1">
    <source>
        <dbReference type="ARBA" id="ARBA00000085"/>
    </source>
</evidence>
<dbReference type="OrthoDB" id="224978at2"/>
<sequence>MLEFDTAPREASGLAKALWAATGGASVLPPAPEVLDPVCVHALSAVSAPLMVHDGERIVFANAALQRLLGYSLAELCLVPHYAWASEASIEPVKAYGERCLQTQDDLPALECEALTANGSVRHLEISASRIAGPQGPLALLTCTDLSDMRHVQDSLLNVGRVMYQILENNPVATFVIDTEHRITHWNAACVQLTGLSASEMVGSDQTWRPFFSEPRPLMVDLIVDGKVIDESELQRLADANLRASPSLPGAYETEDYFPQFGQNGRWVFCTAAPLYDTQGRLIGAIETLMDVSRRHAAEEELKRHQQELETLVAERSAELLRSHQDLDAFLENASVGILCTSKRQILRSNKKFAQMFEMEGLSNAEMAAFNYFPDAAAYKAMRNMARPTLQAGQSVMHEMELRTASNQLIWVQLIAYPANPGDPDTAVWWLLQDRSEVMRAQRELVNNYRQIQQANARLEDAQNQLLQSEKMASIGQLAAGVAHEINNPVGFVASNLGTLRRYIESMLQLNGLYETINHATLPDELRKQIECLRQEADFEFIQEDLPQLLRESDDGLGRVKKIVQDLKDFSRVDQADWQDADLNQGLESTLNVVRHEIKYKVEVRRDYGPLPPVRCLAAQLNQVFMNLIVNAAHAMPGQGLLQLRTEAQGDWVCISVRDNGQGMPPEVMRRIFDPFFTTKPVGQGTGLGLSLSFSIVKKHGGRIEVESEPGVGSCFKVWIPVQGPGTDTTTA</sequence>
<evidence type="ECO:0000313" key="9">
    <source>
        <dbReference type="Proteomes" id="UP000235916"/>
    </source>
</evidence>
<comment type="catalytic activity">
    <reaction evidence="1">
        <text>ATP + protein L-histidine = ADP + protein N-phospho-L-histidine.</text>
        <dbReference type="EC" id="2.7.13.3"/>
    </reaction>
</comment>
<keyword evidence="9" id="KW-1185">Reference proteome</keyword>
<evidence type="ECO:0000259" key="7">
    <source>
        <dbReference type="PROSITE" id="PS50113"/>
    </source>
</evidence>
<evidence type="ECO:0000256" key="2">
    <source>
        <dbReference type="ARBA" id="ARBA00012438"/>
    </source>
</evidence>
<gene>
    <name evidence="8" type="ORF">C1O66_13540</name>
</gene>